<organism evidence="1 2">
    <name type="scientific">Salmonella phage KKP 3828</name>
    <dbReference type="NCBI Taxonomy" id="3041358"/>
    <lineage>
        <taxon>Viruses</taxon>
        <taxon>Duplodnaviria</taxon>
        <taxon>Heunggongvirae</taxon>
        <taxon>Uroviricota</taxon>
        <taxon>Caudoviricetes</taxon>
        <taxon>Autographivirales</taxon>
        <taxon>Autoscriptoviridae</taxon>
        <taxon>Slopekvirinae</taxon>
        <taxon>Koutsourovirus</taxon>
        <taxon>Koutsourovirus KKP3828</taxon>
    </lineage>
</organism>
<keyword evidence="2" id="KW-1185">Reference proteome</keyword>
<dbReference type="Proteomes" id="UP001234853">
    <property type="component" value="Segment"/>
</dbReference>
<dbReference type="EMBL" id="OR067835">
    <property type="protein sequence ID" value="WLW41018.1"/>
    <property type="molecule type" value="Genomic_DNA"/>
</dbReference>
<sequence>MQLKETDICWPVRLEVDTYGGTTLDLVEVDDGFRIALDREQAQQLLPILEHFIKTGELPDAS</sequence>
<protein>
    <submittedName>
        <fullName evidence="1">Uncharacterized protein</fullName>
    </submittedName>
</protein>
<reference evidence="1" key="1">
    <citation type="submission" date="2023-05" db="EMBL/GenBank/DDBJ databases">
        <title>Genome analysis of newly isolated bacteriophages.</title>
        <authorList>
            <person name="Wojcicki M."/>
            <person name="Swider O."/>
            <person name="Srednicka P."/>
            <person name="Shymialevich D."/>
        </authorList>
    </citation>
    <scope>NUCLEOTIDE SEQUENCE</scope>
</reference>
<evidence type="ECO:0000313" key="1">
    <source>
        <dbReference type="EMBL" id="WLW41018.1"/>
    </source>
</evidence>
<name>A0AA50IEH1_9CAUD</name>
<proteinExistence type="predicted"/>
<evidence type="ECO:0000313" key="2">
    <source>
        <dbReference type="Proteomes" id="UP001234853"/>
    </source>
</evidence>
<accession>A0AA50IEH1</accession>
<gene>
    <name evidence="1" type="ORF">IBHPHPPA_00018</name>
</gene>